<evidence type="ECO:0000259" key="7">
    <source>
        <dbReference type="Pfam" id="PF02687"/>
    </source>
</evidence>
<name>A0A1R3SYB1_9BACT</name>
<keyword evidence="10" id="KW-1185">Reference proteome</keyword>
<reference evidence="9 10" key="1">
    <citation type="submission" date="2016-08" db="EMBL/GenBank/DDBJ databases">
        <authorList>
            <person name="Seilhamer J.J."/>
        </authorList>
    </citation>
    <scope>NUCLEOTIDE SEQUENCE [LARGE SCALE GENOMIC DNA]</scope>
    <source>
        <strain evidence="9">M3/6</strain>
    </source>
</reference>
<keyword evidence="2" id="KW-1003">Cell membrane</keyword>
<dbReference type="PANTHER" id="PTHR30572:SF18">
    <property type="entry name" value="ABC-TYPE MACROLIDE FAMILY EXPORT SYSTEM PERMEASE COMPONENT 2"/>
    <property type="match status" value="1"/>
</dbReference>
<dbReference type="Proteomes" id="UP000187464">
    <property type="component" value="Chromosome I"/>
</dbReference>
<dbReference type="InterPro" id="IPR003838">
    <property type="entry name" value="ABC3_permease_C"/>
</dbReference>
<feature type="domain" description="MacB-like periplasmic core" evidence="8">
    <location>
        <begin position="24"/>
        <end position="252"/>
    </location>
</feature>
<keyword evidence="3 6" id="KW-0812">Transmembrane</keyword>
<keyword evidence="5 6" id="KW-0472">Membrane</keyword>
<organism evidence="9 10">
    <name type="scientific">Proteiniphilum saccharofermentans</name>
    <dbReference type="NCBI Taxonomy" id="1642647"/>
    <lineage>
        <taxon>Bacteria</taxon>
        <taxon>Pseudomonadati</taxon>
        <taxon>Bacteroidota</taxon>
        <taxon>Bacteroidia</taxon>
        <taxon>Bacteroidales</taxon>
        <taxon>Dysgonomonadaceae</taxon>
        <taxon>Proteiniphilum</taxon>
    </lineage>
</organism>
<gene>
    <name evidence="9" type="ORF">PSM36_2371</name>
</gene>
<protein>
    <submittedName>
        <fullName evidence="9">MacB-like periplasmic core domain</fullName>
    </submittedName>
</protein>
<dbReference type="GO" id="GO:0005886">
    <property type="term" value="C:plasma membrane"/>
    <property type="evidence" value="ECO:0007669"/>
    <property type="project" value="UniProtKB-SubCell"/>
</dbReference>
<feature type="domain" description="ABC3 transporter permease C-terminal" evidence="7">
    <location>
        <begin position="300"/>
        <end position="432"/>
    </location>
</feature>
<evidence type="ECO:0000256" key="6">
    <source>
        <dbReference type="SAM" id="Phobius"/>
    </source>
</evidence>
<dbReference type="EMBL" id="LT605205">
    <property type="protein sequence ID" value="SCD21176.1"/>
    <property type="molecule type" value="Genomic_DNA"/>
</dbReference>
<evidence type="ECO:0000259" key="8">
    <source>
        <dbReference type="Pfam" id="PF12704"/>
    </source>
</evidence>
<comment type="subcellular location">
    <subcellularLocation>
        <location evidence="1">Cell membrane</location>
        <topology evidence="1">Multi-pass membrane protein</topology>
    </subcellularLocation>
</comment>
<evidence type="ECO:0000256" key="2">
    <source>
        <dbReference type="ARBA" id="ARBA00022475"/>
    </source>
</evidence>
<feature type="transmembrane region" description="Helical" evidence="6">
    <location>
        <begin position="349"/>
        <end position="368"/>
    </location>
</feature>
<evidence type="ECO:0000256" key="5">
    <source>
        <dbReference type="ARBA" id="ARBA00023136"/>
    </source>
</evidence>
<dbReference type="Pfam" id="PF02687">
    <property type="entry name" value="FtsX"/>
    <property type="match status" value="1"/>
</dbReference>
<dbReference type="Pfam" id="PF12704">
    <property type="entry name" value="MacB_PCD"/>
    <property type="match status" value="1"/>
</dbReference>
<dbReference type="PANTHER" id="PTHR30572">
    <property type="entry name" value="MEMBRANE COMPONENT OF TRANSPORTER-RELATED"/>
    <property type="match status" value="1"/>
</dbReference>
<evidence type="ECO:0000313" key="9">
    <source>
        <dbReference type="EMBL" id="SCD21176.1"/>
    </source>
</evidence>
<feature type="transmembrane region" description="Helical" evidence="6">
    <location>
        <begin position="295"/>
        <end position="316"/>
    </location>
</feature>
<keyword evidence="4 6" id="KW-1133">Transmembrane helix</keyword>
<evidence type="ECO:0000256" key="1">
    <source>
        <dbReference type="ARBA" id="ARBA00004651"/>
    </source>
</evidence>
<accession>A0A1R3SYB1</accession>
<feature type="transmembrane region" description="Helical" evidence="6">
    <location>
        <begin position="21"/>
        <end position="44"/>
    </location>
</feature>
<evidence type="ECO:0000256" key="3">
    <source>
        <dbReference type="ARBA" id="ARBA00022692"/>
    </source>
</evidence>
<dbReference type="InterPro" id="IPR050250">
    <property type="entry name" value="Macrolide_Exporter_MacB"/>
</dbReference>
<dbReference type="STRING" id="1642647.PSM36_2371"/>
<dbReference type="AlphaFoldDB" id="A0A1R3SYB1"/>
<dbReference type="InterPro" id="IPR025857">
    <property type="entry name" value="MacB_PCD"/>
</dbReference>
<dbReference type="KEGG" id="psac:PSM36_2371"/>
<evidence type="ECO:0000256" key="4">
    <source>
        <dbReference type="ARBA" id="ARBA00022989"/>
    </source>
</evidence>
<dbReference type="GO" id="GO:0022857">
    <property type="term" value="F:transmembrane transporter activity"/>
    <property type="evidence" value="ECO:0007669"/>
    <property type="project" value="TreeGrafter"/>
</dbReference>
<proteinExistence type="predicted"/>
<sequence length="441" mass="50672">MHDKMIKQYFKQAWYLIKQNKLFSGIYIAGTALGISMVMVMAIINHMKTANLYPETNRDRTLYLKTIIITPKDTTLKWHSSGGFSYKSCNMFFLSLKTPKLVSLEMDPVSKFVSLPNDSYLNRVQVRYVDNHYWDLFSFQFLFGKPFTEVDFRSGLPAAVISESLAKKLYGTIDVIGKYFECGFKEFRIAGVVRDVSYVLSGTYAQVWVPYTTTKSYNEEDNYHDGMIGSMRNIYLLAHSADDFDNIRTEVNENIRRYNAQSAEWNIDLAGQPDTKREEINRFWSNVGPDMHKIMLRNLLLVLLFLLVPAINLSGLNSTRMEQRMSEMGVRKAFGASRKKLFNQIFTENLLLTFAGGITGLLLSYLFISVSRNWILDLGKQIAETLPEGATVDFSMSMLFNFKIFLVVLLVCFAMNLLSALIPVFRSLRKNITDSLHIRYT</sequence>
<evidence type="ECO:0000313" key="10">
    <source>
        <dbReference type="Proteomes" id="UP000187464"/>
    </source>
</evidence>
<feature type="transmembrane region" description="Helical" evidence="6">
    <location>
        <begin position="404"/>
        <end position="425"/>
    </location>
</feature>